<accession>A0ABP5JR44</accession>
<dbReference type="RefSeq" id="WP_344289873.1">
    <property type="nucleotide sequence ID" value="NZ_BAAAPF010000059.1"/>
</dbReference>
<keyword evidence="2" id="KW-1185">Reference proteome</keyword>
<dbReference type="Proteomes" id="UP001500443">
    <property type="component" value="Unassembled WGS sequence"/>
</dbReference>
<name>A0ABP5JR44_9ACTN</name>
<dbReference type="InterPro" id="IPR036291">
    <property type="entry name" value="NAD(P)-bd_dom_sf"/>
</dbReference>
<reference evidence="2" key="1">
    <citation type="journal article" date="2019" name="Int. J. Syst. Evol. Microbiol.">
        <title>The Global Catalogue of Microorganisms (GCM) 10K type strain sequencing project: providing services to taxonomists for standard genome sequencing and annotation.</title>
        <authorList>
            <consortium name="The Broad Institute Genomics Platform"/>
            <consortium name="The Broad Institute Genome Sequencing Center for Infectious Disease"/>
            <person name="Wu L."/>
            <person name="Ma J."/>
        </authorList>
    </citation>
    <scope>NUCLEOTIDE SEQUENCE [LARGE SCALE GENOMIC DNA]</scope>
    <source>
        <strain evidence="2">JCM 15481</strain>
    </source>
</reference>
<organism evidence="1 2">
    <name type="scientific">Streptomyces synnematoformans</name>
    <dbReference type="NCBI Taxonomy" id="415721"/>
    <lineage>
        <taxon>Bacteria</taxon>
        <taxon>Bacillati</taxon>
        <taxon>Actinomycetota</taxon>
        <taxon>Actinomycetes</taxon>
        <taxon>Kitasatosporales</taxon>
        <taxon>Streptomycetaceae</taxon>
        <taxon>Streptomyces</taxon>
    </lineage>
</organism>
<comment type="caution">
    <text evidence="1">The sequence shown here is derived from an EMBL/GenBank/DDBJ whole genome shotgun (WGS) entry which is preliminary data.</text>
</comment>
<proteinExistence type="predicted"/>
<evidence type="ECO:0000313" key="2">
    <source>
        <dbReference type="Proteomes" id="UP001500443"/>
    </source>
</evidence>
<evidence type="ECO:0000313" key="1">
    <source>
        <dbReference type="EMBL" id="GAA2121492.1"/>
    </source>
</evidence>
<sequence length="132" mass="13937">MRIVISGATGNIGSIVVRRLRARGTHNLAGPARQLPEGSASHAGTGAPQLVAAERLLDRREVSHTDTPMTAEVADLLGVKLVHVSSAAVCAVNSAARHAGPQQFATGLLVRASRFRRWPRATRSCWPGWSGA</sequence>
<evidence type="ECO:0008006" key="3">
    <source>
        <dbReference type="Google" id="ProtNLM"/>
    </source>
</evidence>
<protein>
    <recommendedName>
        <fullName evidence="3">NAD-dependent epimerase/dehydratase family protein</fullName>
    </recommendedName>
</protein>
<dbReference type="SUPFAM" id="SSF51735">
    <property type="entry name" value="NAD(P)-binding Rossmann-fold domains"/>
    <property type="match status" value="1"/>
</dbReference>
<gene>
    <name evidence="1" type="ORF">GCM10009802_24830</name>
</gene>
<dbReference type="EMBL" id="BAAAPF010000059">
    <property type="protein sequence ID" value="GAA2121492.1"/>
    <property type="molecule type" value="Genomic_DNA"/>
</dbReference>